<name>A0ABY7YQT4_9HYPH</name>
<gene>
    <name evidence="4" type="ORF">PSQ19_05510</name>
</gene>
<evidence type="ECO:0000313" key="4">
    <source>
        <dbReference type="EMBL" id="WDR03547.1"/>
    </source>
</evidence>
<feature type="domain" description="Sulfatase N-terminal" evidence="3">
    <location>
        <begin position="3"/>
        <end position="352"/>
    </location>
</feature>
<dbReference type="CDD" id="cd16148">
    <property type="entry name" value="sulfatase_like"/>
    <property type="match status" value="1"/>
</dbReference>
<dbReference type="InterPro" id="IPR000917">
    <property type="entry name" value="Sulfatase_N"/>
</dbReference>
<keyword evidence="5" id="KW-1185">Reference proteome</keyword>
<keyword evidence="1" id="KW-0479">Metal-binding</keyword>
<keyword evidence="2" id="KW-0378">Hydrolase</keyword>
<sequence length="516" mass="58677">MKTVFVLFDSLNRLALGAYGGSVPTPNYDRFAARGAVFDRHYAGSLPCMPARRDMHTGRLNFMHRSWGPLEPFDNSLPRELSKAGIYSHLITDHLHYFEDGGSGYVNAFDSWEFIRGQEYDATDIHVRPPVAHFEEHFAADHYPTRSLAADKTATRFNVDAMEFKRSRHMISTMSMKDERDYPLSRCFQSAFRFLDNNHTANDWFLQLECFDPHEPFDAPARFRDAFPTAYVGKTRDWPHYQKVTDSDPEIAENRSNYAALLTMCDAYFGQLLDYFDAHDLWKDTCLILSTDHGFLLSEHNWWGKNCMPAYEEISHIPLIIHIPNGTANGKHIPALSQTTDLMPTILEMAGIAIPPETTGHSLLPLMQGQQDGVRDVAVFGVFGGPLGVTDGRYTYYLPADADSPLDMYTLMPAHLRKPFDIDELAGATQVQSFDFTKGVPLLKVRLTPTNSQTGADGLDTADAETMLFDLDNDPGQMHPVRHEEIEQRLLARASREFRRHDTPEEFYERYNLETA</sequence>
<evidence type="ECO:0000256" key="2">
    <source>
        <dbReference type="ARBA" id="ARBA00022801"/>
    </source>
</evidence>
<reference evidence="4 5" key="1">
    <citation type="submission" date="2023-02" db="EMBL/GenBank/DDBJ databases">
        <title>Devosia algicola sp. nov., isolated from the phycosphere of marine algae.</title>
        <authorList>
            <person name="Kim J.M."/>
            <person name="Lee J.K."/>
            <person name="Choi B.J."/>
            <person name="Bayburt H."/>
            <person name="Jeon C.O."/>
        </authorList>
    </citation>
    <scope>NUCLEOTIDE SEQUENCE [LARGE SCALE GENOMIC DNA]</scope>
    <source>
        <strain evidence="4 5">G20-9</strain>
    </source>
</reference>
<evidence type="ECO:0000256" key="1">
    <source>
        <dbReference type="ARBA" id="ARBA00022723"/>
    </source>
</evidence>
<dbReference type="Pfam" id="PF00884">
    <property type="entry name" value="Sulfatase"/>
    <property type="match status" value="1"/>
</dbReference>
<organism evidence="4 5">
    <name type="scientific">Devosia algicola</name>
    <dbReference type="NCBI Taxonomy" id="3026418"/>
    <lineage>
        <taxon>Bacteria</taxon>
        <taxon>Pseudomonadati</taxon>
        <taxon>Pseudomonadota</taxon>
        <taxon>Alphaproteobacteria</taxon>
        <taxon>Hyphomicrobiales</taxon>
        <taxon>Devosiaceae</taxon>
        <taxon>Devosia</taxon>
    </lineage>
</organism>
<dbReference type="PANTHER" id="PTHR45953">
    <property type="entry name" value="IDURONATE 2-SULFATASE"/>
    <property type="match status" value="1"/>
</dbReference>
<accession>A0ABY7YQT4</accession>
<dbReference type="PANTHER" id="PTHR45953:SF1">
    <property type="entry name" value="IDURONATE 2-SULFATASE"/>
    <property type="match status" value="1"/>
</dbReference>
<dbReference type="EMBL" id="CP118246">
    <property type="protein sequence ID" value="WDR03547.1"/>
    <property type="molecule type" value="Genomic_DNA"/>
</dbReference>
<evidence type="ECO:0000259" key="3">
    <source>
        <dbReference type="Pfam" id="PF00884"/>
    </source>
</evidence>
<dbReference type="SUPFAM" id="SSF53649">
    <property type="entry name" value="Alkaline phosphatase-like"/>
    <property type="match status" value="1"/>
</dbReference>
<dbReference type="InterPro" id="IPR017850">
    <property type="entry name" value="Alkaline_phosphatase_core_sf"/>
</dbReference>
<protein>
    <submittedName>
        <fullName evidence="4">Sulfatase</fullName>
    </submittedName>
</protein>
<dbReference type="Gene3D" id="3.40.720.10">
    <property type="entry name" value="Alkaline Phosphatase, subunit A"/>
    <property type="match status" value="1"/>
</dbReference>
<proteinExistence type="predicted"/>
<evidence type="ECO:0000313" key="5">
    <source>
        <dbReference type="Proteomes" id="UP001220530"/>
    </source>
</evidence>
<dbReference type="Proteomes" id="UP001220530">
    <property type="component" value="Chromosome"/>
</dbReference>